<comment type="caution">
    <text evidence="1">The sequence shown here is derived from an EMBL/GenBank/DDBJ whole genome shotgun (WGS) entry which is preliminary data.</text>
</comment>
<reference evidence="1 2" key="1">
    <citation type="submission" date="2019-03" db="EMBL/GenBank/DDBJ databases">
        <title>Single cell metagenomics reveals metabolic interactions within the superorganism composed of flagellate Streblomastix strix and complex community of Bacteroidetes bacteria on its surface.</title>
        <authorList>
            <person name="Treitli S.C."/>
            <person name="Kolisko M."/>
            <person name="Husnik F."/>
            <person name="Keeling P."/>
            <person name="Hampl V."/>
        </authorList>
    </citation>
    <scope>NUCLEOTIDE SEQUENCE [LARGE SCALE GENOMIC DNA]</scope>
    <source>
        <strain evidence="1">ST1C</strain>
    </source>
</reference>
<evidence type="ECO:0000313" key="2">
    <source>
        <dbReference type="Proteomes" id="UP000324800"/>
    </source>
</evidence>
<gene>
    <name evidence="1" type="ORF">EZS28_056617</name>
</gene>
<dbReference type="EMBL" id="SNRW01050632">
    <property type="protein sequence ID" value="KAA6308833.1"/>
    <property type="molecule type" value="Genomic_DNA"/>
</dbReference>
<dbReference type="AlphaFoldDB" id="A0A5J4PKA5"/>
<dbReference type="Proteomes" id="UP000324800">
    <property type="component" value="Unassembled WGS sequence"/>
</dbReference>
<name>A0A5J4PKA5_9EUKA</name>
<organism evidence="1 2">
    <name type="scientific">Streblomastix strix</name>
    <dbReference type="NCBI Taxonomy" id="222440"/>
    <lineage>
        <taxon>Eukaryota</taxon>
        <taxon>Metamonada</taxon>
        <taxon>Preaxostyla</taxon>
        <taxon>Oxymonadida</taxon>
        <taxon>Streblomastigidae</taxon>
        <taxon>Streblomastix</taxon>
    </lineage>
</organism>
<feature type="non-terminal residue" evidence="1">
    <location>
        <position position="45"/>
    </location>
</feature>
<sequence length="45" mass="5327">MNRLLFFVKEEYIEFSDIDGIMKLISKNLEKHNTVSIRQVLEDGI</sequence>
<proteinExistence type="predicted"/>
<accession>A0A5J4PKA5</accession>
<evidence type="ECO:0000313" key="1">
    <source>
        <dbReference type="EMBL" id="KAA6308833.1"/>
    </source>
</evidence>
<protein>
    <submittedName>
        <fullName evidence="1">Uncharacterized protein</fullName>
    </submittedName>
</protein>